<dbReference type="RefSeq" id="XP_066912679.1">
    <property type="nucleotide sequence ID" value="XM_067056578.1"/>
</dbReference>
<keyword evidence="5" id="KW-0378">Hydrolase</keyword>
<keyword evidence="2" id="KW-0964">Secreted</keyword>
<keyword evidence="10" id="KW-0812">Transmembrane</keyword>
<protein>
    <recommendedName>
        <fullName evidence="11">Peptidase S1 domain-containing protein</fullName>
    </recommendedName>
</protein>
<keyword evidence="7" id="KW-0865">Zymogen</keyword>
<keyword evidence="4" id="KW-0732">Signal</keyword>
<dbReference type="InterPro" id="IPR001314">
    <property type="entry name" value="Peptidase_S1A"/>
</dbReference>
<dbReference type="InterPro" id="IPR001254">
    <property type="entry name" value="Trypsin_dom"/>
</dbReference>
<dbReference type="PRINTS" id="PR00722">
    <property type="entry name" value="CHYMOTRYPSIN"/>
</dbReference>
<dbReference type="PROSITE" id="PS50240">
    <property type="entry name" value="TRYPSIN_DOM"/>
    <property type="match status" value="1"/>
</dbReference>
<feature type="domain" description="Peptidase S1" evidence="11">
    <location>
        <begin position="130"/>
        <end position="372"/>
    </location>
</feature>
<name>A0A7M5X5V4_9CNID</name>
<dbReference type="GO" id="GO:0004252">
    <property type="term" value="F:serine-type endopeptidase activity"/>
    <property type="evidence" value="ECO:0007669"/>
    <property type="project" value="InterPro"/>
</dbReference>
<evidence type="ECO:0000256" key="2">
    <source>
        <dbReference type="ARBA" id="ARBA00022525"/>
    </source>
</evidence>
<dbReference type="GO" id="GO:0006508">
    <property type="term" value="P:proteolysis"/>
    <property type="evidence" value="ECO:0007669"/>
    <property type="project" value="UniProtKB-KW"/>
</dbReference>
<dbReference type="Proteomes" id="UP000594262">
    <property type="component" value="Unplaced"/>
</dbReference>
<dbReference type="OrthoDB" id="10252328at2759"/>
<dbReference type="Gene3D" id="2.40.10.10">
    <property type="entry name" value="Trypsin-like serine proteases"/>
    <property type="match status" value="1"/>
</dbReference>
<proteinExistence type="inferred from homology"/>
<dbReference type="CDD" id="cd00190">
    <property type="entry name" value="Tryp_SPc"/>
    <property type="match status" value="1"/>
</dbReference>
<evidence type="ECO:0000256" key="5">
    <source>
        <dbReference type="ARBA" id="ARBA00022801"/>
    </source>
</evidence>
<dbReference type="InterPro" id="IPR043504">
    <property type="entry name" value="Peptidase_S1_PA_chymotrypsin"/>
</dbReference>
<dbReference type="GO" id="GO:0005576">
    <property type="term" value="C:extracellular region"/>
    <property type="evidence" value="ECO:0007669"/>
    <property type="project" value="UniProtKB-SubCell"/>
</dbReference>
<accession>A0A7M5X5V4</accession>
<dbReference type="SUPFAM" id="SSF50494">
    <property type="entry name" value="Trypsin-like serine proteases"/>
    <property type="match status" value="1"/>
</dbReference>
<keyword evidence="10" id="KW-1133">Transmembrane helix</keyword>
<evidence type="ECO:0000313" key="12">
    <source>
        <dbReference type="EnsemblMetazoa" id="CLYHEMP018008.2"/>
    </source>
</evidence>
<dbReference type="SMART" id="SM00020">
    <property type="entry name" value="Tryp_SPc"/>
    <property type="match status" value="1"/>
</dbReference>
<dbReference type="InterPro" id="IPR009003">
    <property type="entry name" value="Peptidase_S1_PA"/>
</dbReference>
<dbReference type="AlphaFoldDB" id="A0A7M5X5V4"/>
<feature type="transmembrane region" description="Helical" evidence="10">
    <location>
        <begin position="63"/>
        <end position="82"/>
    </location>
</feature>
<keyword evidence="6" id="KW-0720">Serine protease</keyword>
<evidence type="ECO:0000256" key="9">
    <source>
        <dbReference type="ARBA" id="ARBA00024195"/>
    </source>
</evidence>
<keyword evidence="13" id="KW-1185">Reference proteome</keyword>
<evidence type="ECO:0000256" key="4">
    <source>
        <dbReference type="ARBA" id="ARBA00022729"/>
    </source>
</evidence>
<dbReference type="FunFam" id="2.40.10.10:FF:000146">
    <property type="entry name" value="Serine protease 53"/>
    <property type="match status" value="1"/>
</dbReference>
<dbReference type="GeneID" id="136799958"/>
<evidence type="ECO:0000256" key="1">
    <source>
        <dbReference type="ARBA" id="ARBA00004613"/>
    </source>
</evidence>
<reference evidence="12" key="1">
    <citation type="submission" date="2021-01" db="UniProtKB">
        <authorList>
            <consortium name="EnsemblMetazoa"/>
        </authorList>
    </citation>
    <scope>IDENTIFICATION</scope>
</reference>
<evidence type="ECO:0000259" key="11">
    <source>
        <dbReference type="PROSITE" id="PS50240"/>
    </source>
</evidence>
<dbReference type="InterPro" id="IPR051487">
    <property type="entry name" value="Ser/Thr_Proteases_Immune/Dev"/>
</dbReference>
<evidence type="ECO:0000256" key="10">
    <source>
        <dbReference type="SAM" id="Phobius"/>
    </source>
</evidence>
<evidence type="ECO:0000256" key="6">
    <source>
        <dbReference type="ARBA" id="ARBA00022825"/>
    </source>
</evidence>
<dbReference type="Pfam" id="PF00089">
    <property type="entry name" value="Trypsin"/>
    <property type="match status" value="1"/>
</dbReference>
<keyword evidence="3" id="KW-0645">Protease</keyword>
<keyword evidence="10" id="KW-0472">Membrane</keyword>
<evidence type="ECO:0000256" key="3">
    <source>
        <dbReference type="ARBA" id="ARBA00022670"/>
    </source>
</evidence>
<comment type="subcellular location">
    <subcellularLocation>
        <location evidence="1">Secreted</location>
    </subcellularLocation>
</comment>
<dbReference type="RefSeq" id="XP_066912680.1">
    <property type="nucleotide sequence ID" value="XM_067056579.1"/>
</dbReference>
<dbReference type="PANTHER" id="PTHR24256">
    <property type="entry name" value="TRYPTASE-RELATED"/>
    <property type="match status" value="1"/>
</dbReference>
<sequence>MATTDNFEGIDPALIRQEQALEEYGLIDRVRLSEPLSGEDPSTATKSNNFFYTSSLKGDGRRTTIVCVIFVLLFVGWTGYTLCEVILQPAENGKKTAEQHHDHISKYSHPVCGKIQCAGDCSEKKRSRRVVSGADVRHGDWPWMAGLTLDKKFRCGGVLVNELHVLTSAHCLYRRGEKLDSNQIQIFLGSVHRSEEKLEPSKVRLAVKDLIIHKQFDPKTLENDIALVKLTDDVTFSKSIQPVCLPKYSADAPGYMLGWGKFKPDGPLSPKLQQVKMPLVTNQQCQKQNNKIFRRVKVHSENHICIGHGAQSPEYACAGDSGSGFFQQKKGMWFLQGLVSWIDPSCNSTLHNTYTVLTNVAKYENWIGENIHL</sequence>
<dbReference type="EnsemblMetazoa" id="CLYHEMT018008.2">
    <property type="protein sequence ID" value="CLYHEMP018008.2"/>
    <property type="gene ID" value="CLYHEMG018008"/>
</dbReference>
<evidence type="ECO:0000313" key="13">
    <source>
        <dbReference type="Proteomes" id="UP000594262"/>
    </source>
</evidence>
<evidence type="ECO:0000256" key="8">
    <source>
        <dbReference type="ARBA" id="ARBA00023157"/>
    </source>
</evidence>
<keyword evidence="8" id="KW-1015">Disulfide bond</keyword>
<comment type="similarity">
    <text evidence="9">Belongs to the peptidase S1 family. CLIP subfamily.</text>
</comment>
<organism evidence="12 13">
    <name type="scientific">Clytia hemisphaerica</name>
    <dbReference type="NCBI Taxonomy" id="252671"/>
    <lineage>
        <taxon>Eukaryota</taxon>
        <taxon>Metazoa</taxon>
        <taxon>Cnidaria</taxon>
        <taxon>Hydrozoa</taxon>
        <taxon>Hydroidolina</taxon>
        <taxon>Leptothecata</taxon>
        <taxon>Obeliida</taxon>
        <taxon>Clytiidae</taxon>
        <taxon>Clytia</taxon>
    </lineage>
</organism>
<evidence type="ECO:0000256" key="7">
    <source>
        <dbReference type="ARBA" id="ARBA00023145"/>
    </source>
</evidence>